<dbReference type="EMBL" id="LS398551">
    <property type="protein sequence ID" value="SPR05262.1"/>
    <property type="molecule type" value="Genomic_DNA"/>
</dbReference>
<dbReference type="Proteomes" id="UP000033769">
    <property type="component" value="Unassembled WGS sequence"/>
</dbReference>
<organism evidence="1 3">
    <name type="scientific">Orientia tsutsugamushi str. Gilliam</name>
    <dbReference type="NCBI Taxonomy" id="1359184"/>
    <lineage>
        <taxon>Bacteria</taxon>
        <taxon>Pseudomonadati</taxon>
        <taxon>Pseudomonadota</taxon>
        <taxon>Alphaproteobacteria</taxon>
        <taxon>Rickettsiales</taxon>
        <taxon>Rickettsiaceae</taxon>
        <taxon>Rickettsieae</taxon>
        <taxon>Orientia</taxon>
    </lineage>
</organism>
<dbReference type="AlphaFoldDB" id="A0A0F3M6L4"/>
<reference evidence="2" key="2">
    <citation type="submission" date="2018-03" db="EMBL/GenBank/DDBJ databases">
        <authorList>
            <person name="Keele B.F."/>
        </authorList>
    </citation>
    <scope>NUCLEOTIDE SEQUENCE [LARGE SCALE GENOMIC DNA]</scope>
    <source>
        <strain evidence="2">Gilliam</strain>
    </source>
</reference>
<keyword evidence="4" id="KW-1185">Reference proteome</keyword>
<sequence length="52" mass="5902">MVDKKTHQVICTNFSNGKKHDFRLFKESKILIHPKVKAITDSITGYQGIAIT</sequence>
<evidence type="ECO:0000313" key="1">
    <source>
        <dbReference type="EMBL" id="KJV51395.1"/>
    </source>
</evidence>
<reference evidence="1 3" key="1">
    <citation type="submission" date="2015-02" db="EMBL/GenBank/DDBJ databases">
        <title>Genome Sequencing of Rickettsiales.</title>
        <authorList>
            <person name="Daugherty S.C."/>
            <person name="Su Q."/>
            <person name="Abolude K."/>
            <person name="Beier-Sexton M."/>
            <person name="Carlyon J.A."/>
            <person name="Carter R."/>
            <person name="Day N.P."/>
            <person name="Dumler S.J."/>
            <person name="Dyachenko V."/>
            <person name="Godinez A."/>
            <person name="Kurtti T.J."/>
            <person name="Lichay M."/>
            <person name="Mullins K.E."/>
            <person name="Ott S."/>
            <person name="Pappas-Brown V."/>
            <person name="Paris D.H."/>
            <person name="Patel P."/>
            <person name="Richards A.L."/>
            <person name="Sadzewicz L."/>
            <person name="Sears K."/>
            <person name="Seidman D."/>
            <person name="Sengamalay N."/>
            <person name="Stenos J."/>
            <person name="Tallon L.J."/>
            <person name="Vincent G."/>
            <person name="Fraser C.M."/>
            <person name="Munderloh U."/>
            <person name="Dunning-Hotopp J.C."/>
        </authorList>
    </citation>
    <scope>NUCLEOTIDE SEQUENCE [LARGE SCALE GENOMIC DNA]</scope>
    <source>
        <strain evidence="1 3">Gilliam</strain>
    </source>
</reference>
<evidence type="ECO:0000313" key="4">
    <source>
        <dbReference type="Proteomes" id="UP000244959"/>
    </source>
</evidence>
<dbReference type="Proteomes" id="UP000244959">
    <property type="component" value="Chromosome I"/>
</dbReference>
<name>A0A0F3M6L4_ORITS</name>
<accession>A0A0F3M6L4</accession>
<gene>
    <name evidence="2" type="ORF">GILLIAM_00933</name>
    <name evidence="1" type="ORF">OTSGILL_2301</name>
</gene>
<evidence type="ECO:0000313" key="2">
    <source>
        <dbReference type="EMBL" id="SPR05262.1"/>
    </source>
</evidence>
<dbReference type="EMBL" id="LANO01000047">
    <property type="protein sequence ID" value="KJV51395.1"/>
    <property type="molecule type" value="Genomic_DNA"/>
</dbReference>
<reference evidence="4" key="3">
    <citation type="submission" date="2018-03" db="EMBL/GenBank/DDBJ databases">
        <authorList>
            <person name="Batty M. E."/>
            <person name="Batty M E."/>
        </authorList>
    </citation>
    <scope>NUCLEOTIDE SEQUENCE [LARGE SCALE GENOMIC DNA]</scope>
    <source>
        <strain evidence="4">Gilliam</strain>
    </source>
</reference>
<evidence type="ECO:0000313" key="3">
    <source>
        <dbReference type="Proteomes" id="UP000033769"/>
    </source>
</evidence>
<proteinExistence type="predicted"/>
<protein>
    <submittedName>
        <fullName evidence="2">IS5 family transposase ISOt6</fullName>
    </submittedName>
    <submittedName>
        <fullName evidence="1">Transposase domain protein</fullName>
    </submittedName>
</protein>
<dbReference type="PATRIC" id="fig|1359184.3.peg.2104"/>